<sequence length="114" mass="11814">MVCVPEPDEPAEPDEEELLLVGLEPGLCSVPLELGLEVEGEGEVLLGLGVVVPPLVLAPAGRKAMIAREPATPATATPAVTARVRAMPPLGPPAISCLPFRLRCVPDTEPPGRP</sequence>
<proteinExistence type="predicted"/>
<evidence type="ECO:0000313" key="1">
    <source>
        <dbReference type="EMBL" id="SEL15922.1"/>
    </source>
</evidence>
<organism evidence="1 2">
    <name type="scientific">Streptacidiphilus jiangxiensis</name>
    <dbReference type="NCBI Taxonomy" id="235985"/>
    <lineage>
        <taxon>Bacteria</taxon>
        <taxon>Bacillati</taxon>
        <taxon>Actinomycetota</taxon>
        <taxon>Actinomycetes</taxon>
        <taxon>Kitasatosporales</taxon>
        <taxon>Streptomycetaceae</taxon>
        <taxon>Streptacidiphilus</taxon>
    </lineage>
</organism>
<dbReference type="EMBL" id="FOAZ01000006">
    <property type="protein sequence ID" value="SEL15922.1"/>
    <property type="molecule type" value="Genomic_DNA"/>
</dbReference>
<dbReference type="Proteomes" id="UP000183015">
    <property type="component" value="Unassembled WGS sequence"/>
</dbReference>
<accession>A0A1H7MX85</accession>
<dbReference type="AlphaFoldDB" id="A0A1H7MX85"/>
<reference evidence="2" key="1">
    <citation type="submission" date="2016-10" db="EMBL/GenBank/DDBJ databases">
        <authorList>
            <person name="Varghese N."/>
        </authorList>
    </citation>
    <scope>NUCLEOTIDE SEQUENCE [LARGE SCALE GENOMIC DNA]</scope>
    <source>
        <strain evidence="2">DSM 45096 / BCRC 16803 / CGMCC 4.1857 / CIP 109030 / JCM 12277 / KCTC 19219 / NBRC 100920 / 33214</strain>
    </source>
</reference>
<name>A0A1H7MX85_STRJI</name>
<gene>
    <name evidence="1" type="ORF">SAMN05414137_106116</name>
</gene>
<dbReference type="STRING" id="235985.SAMN05414137_106116"/>
<protein>
    <submittedName>
        <fullName evidence="1">Uncharacterized protein</fullName>
    </submittedName>
</protein>
<keyword evidence="2" id="KW-1185">Reference proteome</keyword>
<evidence type="ECO:0000313" key="2">
    <source>
        <dbReference type="Proteomes" id="UP000183015"/>
    </source>
</evidence>